<accession>A0ABQ4FDK2</accession>
<evidence type="ECO:0000256" key="1">
    <source>
        <dbReference type="SAM" id="MobiDB-lite"/>
    </source>
</evidence>
<comment type="caution">
    <text evidence="2">The sequence shown here is derived from an EMBL/GenBank/DDBJ whole genome shotgun (WGS) entry which is preliminary data.</text>
</comment>
<protein>
    <submittedName>
        <fullName evidence="2">Uncharacterized protein</fullName>
    </submittedName>
</protein>
<name>A0ABQ4FDK2_9ACTN</name>
<gene>
    <name evidence="2" type="ORF">Mam01_30700</name>
</gene>
<proteinExistence type="predicted"/>
<sequence length="84" mass="9655">MQRMNREQFYATLAPLDEERLKKTLWTLYWRGSAQLRERIEAERTPDGHKPAAKSATQTVGRPVGAGRRTAVRGTRPGRRLHGR</sequence>
<dbReference type="Proteomes" id="UP000651728">
    <property type="component" value="Unassembled WGS sequence"/>
</dbReference>
<feature type="compositionally biased region" description="Low complexity" evidence="1">
    <location>
        <begin position="59"/>
        <end position="75"/>
    </location>
</feature>
<evidence type="ECO:0000313" key="3">
    <source>
        <dbReference type="Proteomes" id="UP000651728"/>
    </source>
</evidence>
<reference evidence="2 3" key="1">
    <citation type="submission" date="2021-01" db="EMBL/GenBank/DDBJ databases">
        <title>Whole genome shotgun sequence of Microbispora amethystogenes NBRC 101907.</title>
        <authorList>
            <person name="Komaki H."/>
            <person name="Tamura T."/>
        </authorList>
    </citation>
    <scope>NUCLEOTIDE SEQUENCE [LARGE SCALE GENOMIC DNA]</scope>
    <source>
        <strain evidence="2 3">NBRC 101907</strain>
    </source>
</reference>
<evidence type="ECO:0000313" key="2">
    <source>
        <dbReference type="EMBL" id="GIH32906.1"/>
    </source>
</evidence>
<feature type="region of interest" description="Disordered" evidence="1">
    <location>
        <begin position="42"/>
        <end position="84"/>
    </location>
</feature>
<organism evidence="2 3">
    <name type="scientific">Microbispora amethystogenes</name>
    <dbReference type="NCBI Taxonomy" id="1427754"/>
    <lineage>
        <taxon>Bacteria</taxon>
        <taxon>Bacillati</taxon>
        <taxon>Actinomycetota</taxon>
        <taxon>Actinomycetes</taxon>
        <taxon>Streptosporangiales</taxon>
        <taxon>Streptosporangiaceae</taxon>
        <taxon>Microbispora</taxon>
    </lineage>
</organism>
<dbReference type="EMBL" id="BOOB01000019">
    <property type="protein sequence ID" value="GIH32906.1"/>
    <property type="molecule type" value="Genomic_DNA"/>
</dbReference>
<keyword evidence="3" id="KW-1185">Reference proteome</keyword>